<keyword evidence="2 4" id="KW-0694">RNA-binding</keyword>
<feature type="domain" description="RRM" evidence="6">
    <location>
        <begin position="21"/>
        <end position="130"/>
    </location>
</feature>
<feature type="compositionally biased region" description="Basic and acidic residues" evidence="5">
    <location>
        <begin position="140"/>
        <end position="165"/>
    </location>
</feature>
<dbReference type="SMART" id="SM00360">
    <property type="entry name" value="RRM"/>
    <property type="match status" value="5"/>
</dbReference>
<dbReference type="InterPro" id="IPR035979">
    <property type="entry name" value="RBD_domain_sf"/>
</dbReference>
<dbReference type="GO" id="GO:0005730">
    <property type="term" value="C:nucleolus"/>
    <property type="evidence" value="ECO:0007669"/>
    <property type="project" value="TreeGrafter"/>
</dbReference>
<gene>
    <name evidence="7" type="primary">NOP4_1</name>
    <name evidence="7" type="ORF">IWQ62_003701</name>
</gene>
<keyword evidence="8" id="KW-1185">Reference proteome</keyword>
<feature type="compositionally biased region" description="Acidic residues" evidence="5">
    <location>
        <begin position="370"/>
        <end position="384"/>
    </location>
</feature>
<feature type="domain" description="RRM" evidence="6">
    <location>
        <begin position="264"/>
        <end position="343"/>
    </location>
</feature>
<dbReference type="InterPro" id="IPR012677">
    <property type="entry name" value="Nucleotide-bd_a/b_plait_sf"/>
</dbReference>
<feature type="domain" description="RRM" evidence="6">
    <location>
        <begin position="629"/>
        <end position="763"/>
    </location>
</feature>
<evidence type="ECO:0000256" key="4">
    <source>
        <dbReference type="PROSITE-ProRule" id="PRU00176"/>
    </source>
</evidence>
<feature type="region of interest" description="Disordered" evidence="5">
    <location>
        <begin position="507"/>
        <end position="526"/>
    </location>
</feature>
<dbReference type="SUPFAM" id="SSF54928">
    <property type="entry name" value="RNA-binding domain, RBD"/>
    <property type="match status" value="3"/>
</dbReference>
<evidence type="ECO:0000259" key="6">
    <source>
        <dbReference type="PROSITE" id="PS50102"/>
    </source>
</evidence>
<feature type="domain" description="RRM" evidence="6">
    <location>
        <begin position="438"/>
        <end position="559"/>
    </location>
</feature>
<protein>
    <submittedName>
        <fullName evidence="7">RNA recognition motif-containing protein</fullName>
    </submittedName>
</protein>
<evidence type="ECO:0000256" key="2">
    <source>
        <dbReference type="ARBA" id="ARBA00022884"/>
    </source>
</evidence>
<feature type="domain" description="RRM" evidence="6">
    <location>
        <begin position="173"/>
        <end position="254"/>
    </location>
</feature>
<feature type="compositionally biased region" description="Low complexity" evidence="5">
    <location>
        <begin position="807"/>
        <end position="817"/>
    </location>
</feature>
<dbReference type="PANTHER" id="PTHR48039">
    <property type="entry name" value="RNA-BINDING MOTIF PROTEIN 14B"/>
    <property type="match status" value="1"/>
</dbReference>
<dbReference type="PANTHER" id="PTHR48039:SF1">
    <property type="entry name" value="RNA BINDING MOTIF PROTEIN 14 ISOFORM X1"/>
    <property type="match status" value="1"/>
</dbReference>
<proteinExistence type="predicted"/>
<dbReference type="InterPro" id="IPR051945">
    <property type="entry name" value="RRM_MRD1_RNA_proc_ribogen"/>
</dbReference>
<feature type="compositionally biased region" description="Basic and acidic residues" evidence="5">
    <location>
        <begin position="507"/>
        <end position="522"/>
    </location>
</feature>
<evidence type="ECO:0000313" key="7">
    <source>
        <dbReference type="EMBL" id="KAJ1961910.1"/>
    </source>
</evidence>
<feature type="compositionally biased region" description="Basic and acidic residues" evidence="5">
    <location>
        <begin position="351"/>
        <end position="369"/>
    </location>
</feature>
<dbReference type="Proteomes" id="UP001150925">
    <property type="component" value="Unassembled WGS sequence"/>
</dbReference>
<feature type="compositionally biased region" description="Polar residues" evidence="5">
    <location>
        <begin position="835"/>
        <end position="848"/>
    </location>
</feature>
<dbReference type="OrthoDB" id="267048at2759"/>
<evidence type="ECO:0000256" key="3">
    <source>
        <dbReference type="ARBA" id="ARBA00023242"/>
    </source>
</evidence>
<sequence>MGKANRTATTVADDDALHSKTTLFVRGIPRDATSADLEAFFSEIGPLRSCFVVTEQQRRTDKPNQDDDDATGPLIKLTDEGNHHLDEKPANKGYGFVRFALEEDVVTALKELPEKKFMDKVGLKMEPAIRRTRSTGADKSGGRSRDNKGKKEEIEKVETKDVKEKEEVGPPFTKVVVTGLSQDVTKKQLYKKVRKLGHVVQLDYPYTSKVPSQETTGQSALVQYASANMARQAMKGLQNHVFKGCQLQAEPLMGEQGFEVNPEARLVVRNLPFSYDSPEILPYFSKYGTVEEVILLTKGKGERSSLGVAFVQMASAEEAQKAMEGLDGSDMEGRNVVVEWARLPGTEPEEPEPKAERKASKTHSPKVDAEEVAEESSEEVDNPSEADSNTDKDSSADEVASSSGSDTGSDSEESASVDGDAQPSKPETRKTRTPAKGATLFIRNLSFETTDEALHERFSQLGKLAYAIITRSSTTGLSQGTGFVCFTDPKVAQSCVEMSAKVQENIQHEQTADGVSKKDKPHLPGSYHSVLVPEAPKSLQGVDFFTLDQRLLSVVPAVSREEAQQLKESNKNKKSGDQRNLYLLQEGAVPEGSDLALALGGAAMAKRQESYQERKKSLAKNPNLFLSKVRITVRGLPKSVDDASLRQMCLDAFSSFKSEVEGGIRQDLTPTEKYDGGWDGPVKVKQAKMVREKDRVDAKTQKLMSKGFGFVEFTQHAHALAVLRYLNNNPEVFGPKQRPQVEFAIENARILHKRELRTKFRKAKSTEVTPTEASQSTKGVAARFHSGAGAKGNKRKAATGPNPKPTDPSSSTKSQTTAPAAKRVKKTPPKARNAPKSSTQSSKGNVFSLTKDLVKQSLKAAQ</sequence>
<keyword evidence="3" id="KW-0539">Nucleus</keyword>
<dbReference type="EMBL" id="JANBPY010001047">
    <property type="protein sequence ID" value="KAJ1961910.1"/>
    <property type="molecule type" value="Genomic_DNA"/>
</dbReference>
<dbReference type="PROSITE" id="PS50102">
    <property type="entry name" value="RRM"/>
    <property type="match status" value="5"/>
</dbReference>
<dbReference type="Pfam" id="PF00076">
    <property type="entry name" value="RRM_1"/>
    <property type="match status" value="4"/>
</dbReference>
<dbReference type="InterPro" id="IPR000504">
    <property type="entry name" value="RRM_dom"/>
</dbReference>
<dbReference type="CDD" id="cd00590">
    <property type="entry name" value="RRM_SF"/>
    <property type="match status" value="1"/>
</dbReference>
<feature type="compositionally biased region" description="Low complexity" evidence="5">
    <location>
        <begin position="397"/>
        <end position="408"/>
    </location>
</feature>
<feature type="region of interest" description="Disordered" evidence="5">
    <location>
        <begin position="761"/>
        <end position="849"/>
    </location>
</feature>
<dbReference type="AlphaFoldDB" id="A0A9W8AQE0"/>
<evidence type="ECO:0000256" key="1">
    <source>
        <dbReference type="ARBA" id="ARBA00004123"/>
    </source>
</evidence>
<comment type="caution">
    <text evidence="7">The sequence shown here is derived from an EMBL/GenBank/DDBJ whole genome shotgun (WGS) entry which is preliminary data.</text>
</comment>
<reference evidence="7" key="1">
    <citation type="submission" date="2022-07" db="EMBL/GenBank/DDBJ databases">
        <title>Phylogenomic reconstructions and comparative analyses of Kickxellomycotina fungi.</title>
        <authorList>
            <person name="Reynolds N.K."/>
            <person name="Stajich J.E."/>
            <person name="Barry K."/>
            <person name="Grigoriev I.V."/>
            <person name="Crous P."/>
            <person name="Smith M.E."/>
        </authorList>
    </citation>
    <scope>NUCLEOTIDE SEQUENCE</scope>
    <source>
        <strain evidence="7">RSA 1196</strain>
    </source>
</reference>
<dbReference type="GO" id="GO:0003729">
    <property type="term" value="F:mRNA binding"/>
    <property type="evidence" value="ECO:0007669"/>
    <property type="project" value="TreeGrafter"/>
</dbReference>
<evidence type="ECO:0000313" key="8">
    <source>
        <dbReference type="Proteomes" id="UP001150925"/>
    </source>
</evidence>
<name>A0A9W8AQE0_9FUNG</name>
<comment type="subcellular location">
    <subcellularLocation>
        <location evidence="1">Nucleus</location>
    </subcellularLocation>
</comment>
<dbReference type="Gene3D" id="3.30.70.330">
    <property type="match status" value="5"/>
</dbReference>
<accession>A0A9W8AQE0</accession>
<organism evidence="7 8">
    <name type="scientific">Dispira parvispora</name>
    <dbReference type="NCBI Taxonomy" id="1520584"/>
    <lineage>
        <taxon>Eukaryota</taxon>
        <taxon>Fungi</taxon>
        <taxon>Fungi incertae sedis</taxon>
        <taxon>Zoopagomycota</taxon>
        <taxon>Kickxellomycotina</taxon>
        <taxon>Dimargaritomycetes</taxon>
        <taxon>Dimargaritales</taxon>
        <taxon>Dimargaritaceae</taxon>
        <taxon>Dispira</taxon>
    </lineage>
</organism>
<evidence type="ECO:0000256" key="5">
    <source>
        <dbReference type="SAM" id="MobiDB-lite"/>
    </source>
</evidence>
<feature type="compositionally biased region" description="Polar residues" evidence="5">
    <location>
        <begin position="766"/>
        <end position="778"/>
    </location>
</feature>
<dbReference type="CDD" id="cd12416">
    <property type="entry name" value="RRM4_RBM28_like"/>
    <property type="match status" value="1"/>
</dbReference>
<feature type="region of interest" description="Disordered" evidence="5">
    <location>
        <begin position="128"/>
        <end position="165"/>
    </location>
</feature>
<feature type="region of interest" description="Disordered" evidence="5">
    <location>
        <begin position="343"/>
        <end position="436"/>
    </location>
</feature>